<keyword evidence="1" id="KW-1133">Transmembrane helix</keyword>
<keyword evidence="1" id="KW-0472">Membrane</keyword>
<gene>
    <name evidence="2" type="ORF">NCTC13093_02326</name>
</gene>
<feature type="transmembrane region" description="Helical" evidence="1">
    <location>
        <begin position="58"/>
        <end position="80"/>
    </location>
</feature>
<dbReference type="RefSeq" id="WP_113744914.1">
    <property type="nucleotide sequence ID" value="NZ_UAPU01000005.1"/>
</dbReference>
<name>A0A2X0VT51_9GAMM</name>
<keyword evidence="3" id="KW-1185">Reference proteome</keyword>
<keyword evidence="1" id="KW-0812">Transmembrane</keyword>
<reference evidence="2 3" key="1">
    <citation type="submission" date="2018-06" db="EMBL/GenBank/DDBJ databases">
        <authorList>
            <consortium name="Pathogen Informatics"/>
            <person name="Doyle S."/>
        </authorList>
    </citation>
    <scope>NUCLEOTIDE SEQUENCE [LARGE SCALE GENOMIC DNA]</scope>
    <source>
        <strain evidence="2 3">NCTC13093</strain>
    </source>
</reference>
<dbReference type="Proteomes" id="UP000250086">
    <property type="component" value="Unassembled WGS sequence"/>
</dbReference>
<evidence type="ECO:0000313" key="2">
    <source>
        <dbReference type="EMBL" id="SPT70900.1"/>
    </source>
</evidence>
<sequence>MEQYKDIFYSTSILVAVWIMAIGSSPTLPPLLDLCVMAAAAIYLIYVAIGLHKKLRRFMALIFIITALMPFLFYLQMYYVHLNAIEIDKEVFKSNLMHAYVIYNIFRYTALLLSFICALRLFLRAVRDFASF</sequence>
<feature type="transmembrane region" description="Helical" evidence="1">
    <location>
        <begin position="100"/>
        <end position="123"/>
    </location>
</feature>
<feature type="transmembrane region" description="Helical" evidence="1">
    <location>
        <begin position="7"/>
        <end position="25"/>
    </location>
</feature>
<evidence type="ECO:0000256" key="1">
    <source>
        <dbReference type="SAM" id="Phobius"/>
    </source>
</evidence>
<feature type="transmembrane region" description="Helical" evidence="1">
    <location>
        <begin position="31"/>
        <end position="51"/>
    </location>
</feature>
<dbReference type="AlphaFoldDB" id="A0A2X0VT51"/>
<dbReference type="EMBL" id="UAPV01000001">
    <property type="protein sequence ID" value="SPT70900.1"/>
    <property type="molecule type" value="Genomic_DNA"/>
</dbReference>
<evidence type="ECO:0000313" key="3">
    <source>
        <dbReference type="Proteomes" id="UP000250086"/>
    </source>
</evidence>
<organism evidence="2 3">
    <name type="scientific">Anaerobiospirillum thomasii</name>
    <dbReference type="NCBI Taxonomy" id="179995"/>
    <lineage>
        <taxon>Bacteria</taxon>
        <taxon>Pseudomonadati</taxon>
        <taxon>Pseudomonadota</taxon>
        <taxon>Gammaproteobacteria</taxon>
        <taxon>Aeromonadales</taxon>
        <taxon>Succinivibrionaceae</taxon>
        <taxon>Anaerobiospirillum</taxon>
    </lineage>
</organism>
<protein>
    <submittedName>
        <fullName evidence="2">Uncharacterized protein</fullName>
    </submittedName>
</protein>
<proteinExistence type="predicted"/>
<accession>A0A2X0VT51</accession>